<organism evidence="1 2">
    <name type="scientific">Ixodes persulcatus</name>
    <name type="common">Taiga tick</name>
    <dbReference type="NCBI Taxonomy" id="34615"/>
    <lineage>
        <taxon>Eukaryota</taxon>
        <taxon>Metazoa</taxon>
        <taxon>Ecdysozoa</taxon>
        <taxon>Arthropoda</taxon>
        <taxon>Chelicerata</taxon>
        <taxon>Arachnida</taxon>
        <taxon>Acari</taxon>
        <taxon>Parasitiformes</taxon>
        <taxon>Ixodida</taxon>
        <taxon>Ixodoidea</taxon>
        <taxon>Ixodidae</taxon>
        <taxon>Ixodinae</taxon>
        <taxon>Ixodes</taxon>
    </lineage>
</organism>
<protein>
    <submittedName>
        <fullName evidence="1">Uncharacterized protein</fullName>
    </submittedName>
</protein>
<proteinExistence type="predicted"/>
<dbReference type="Proteomes" id="UP000805193">
    <property type="component" value="Unassembled WGS sequence"/>
</dbReference>
<evidence type="ECO:0000313" key="2">
    <source>
        <dbReference type="Proteomes" id="UP000805193"/>
    </source>
</evidence>
<reference evidence="1 2" key="1">
    <citation type="journal article" date="2020" name="Cell">
        <title>Large-Scale Comparative Analyses of Tick Genomes Elucidate Their Genetic Diversity and Vector Capacities.</title>
        <authorList>
            <consortium name="Tick Genome and Microbiome Consortium (TIGMIC)"/>
            <person name="Jia N."/>
            <person name="Wang J."/>
            <person name="Shi W."/>
            <person name="Du L."/>
            <person name="Sun Y."/>
            <person name="Zhan W."/>
            <person name="Jiang J.F."/>
            <person name="Wang Q."/>
            <person name="Zhang B."/>
            <person name="Ji P."/>
            <person name="Bell-Sakyi L."/>
            <person name="Cui X.M."/>
            <person name="Yuan T.T."/>
            <person name="Jiang B.G."/>
            <person name="Yang W.F."/>
            <person name="Lam T.T."/>
            <person name="Chang Q.C."/>
            <person name="Ding S.J."/>
            <person name="Wang X.J."/>
            <person name="Zhu J.G."/>
            <person name="Ruan X.D."/>
            <person name="Zhao L."/>
            <person name="Wei J.T."/>
            <person name="Ye R.Z."/>
            <person name="Que T.C."/>
            <person name="Du C.H."/>
            <person name="Zhou Y.H."/>
            <person name="Cheng J.X."/>
            <person name="Dai P.F."/>
            <person name="Guo W.B."/>
            <person name="Han X.H."/>
            <person name="Huang E.J."/>
            <person name="Li L.F."/>
            <person name="Wei W."/>
            <person name="Gao Y.C."/>
            <person name="Liu J.Z."/>
            <person name="Shao H.Z."/>
            <person name="Wang X."/>
            <person name="Wang C.C."/>
            <person name="Yang T.C."/>
            <person name="Huo Q.B."/>
            <person name="Li W."/>
            <person name="Chen H.Y."/>
            <person name="Chen S.E."/>
            <person name="Zhou L.G."/>
            <person name="Ni X.B."/>
            <person name="Tian J.H."/>
            <person name="Sheng Y."/>
            <person name="Liu T."/>
            <person name="Pan Y.S."/>
            <person name="Xia L.Y."/>
            <person name="Li J."/>
            <person name="Zhao F."/>
            <person name="Cao W.C."/>
        </authorList>
    </citation>
    <scope>NUCLEOTIDE SEQUENCE [LARGE SCALE GENOMIC DNA]</scope>
    <source>
        <strain evidence="1">Iper-2018</strain>
    </source>
</reference>
<comment type="caution">
    <text evidence="1">The sequence shown here is derived from an EMBL/GenBank/DDBJ whole genome shotgun (WGS) entry which is preliminary data.</text>
</comment>
<sequence length="55" mass="6429">MELMRQGDHPFFKKFYRISPATFDKQHELLQADLQRMHCIRVNGNGSSEADSLFS</sequence>
<name>A0AC60QTQ9_IXOPE</name>
<keyword evidence="2" id="KW-1185">Reference proteome</keyword>
<evidence type="ECO:0000313" key="1">
    <source>
        <dbReference type="EMBL" id="KAG0442997.1"/>
    </source>
</evidence>
<dbReference type="EMBL" id="JABSTQ010003993">
    <property type="protein sequence ID" value="KAG0442997.1"/>
    <property type="molecule type" value="Genomic_DNA"/>
</dbReference>
<gene>
    <name evidence="1" type="ORF">HPB47_015401</name>
</gene>
<accession>A0AC60QTQ9</accession>